<dbReference type="Proteomes" id="UP000386575">
    <property type="component" value="Unassembled WGS sequence"/>
</dbReference>
<evidence type="ECO:0000313" key="3">
    <source>
        <dbReference type="Proteomes" id="UP000386575"/>
    </source>
</evidence>
<proteinExistence type="predicted"/>
<dbReference type="InterPro" id="IPR009492">
    <property type="entry name" value="TniQ"/>
</dbReference>
<protein>
    <recommendedName>
        <fullName evidence="1">TniQ domain-containing protein</fullName>
    </recommendedName>
</protein>
<feature type="domain" description="TniQ" evidence="1">
    <location>
        <begin position="5"/>
        <end position="139"/>
    </location>
</feature>
<organism evidence="2 3">
    <name type="scientific">Neorhizobium galegae</name>
    <name type="common">Rhizobium galegae</name>
    <dbReference type="NCBI Taxonomy" id="399"/>
    <lineage>
        <taxon>Bacteria</taxon>
        <taxon>Pseudomonadati</taxon>
        <taxon>Pseudomonadota</taxon>
        <taxon>Alphaproteobacteria</taxon>
        <taxon>Hyphomicrobiales</taxon>
        <taxon>Rhizobiaceae</taxon>
        <taxon>Rhizobium/Agrobacterium group</taxon>
        <taxon>Neorhizobium</taxon>
    </lineage>
</organism>
<sequence>MAILPRIPDLMPTETFQSFVARLAAANGAESLRAFRRHFSLKSHKSISSAEVIASVSKLSGLPIPLLFSRRLFIMSGHGEQGHEKLQWTNIHTSSPRYCPLCIMQDLQEGEAAWQIRPWMRGHRHALNNFVCVEHSVPLYKSATAYTDETRWDFTRYCREQAVEVDSAIRDASRVDLHPYDRYFAERLTGQAMSAEFLDPLPYHVAYRLCEIVGRMERSDDGKINEPTEPGRIHVALCEGFTILTEPQKLRSFLTELNKRHLNREKSSSKFYIYGSFERYLSHLITYDCIRPLIDLVREHAMDALPIGPEDNFLGGGGVRKWHTLRTAQLKLGIDARSMRKIAVERGLIAADQMHLRDNNILLPSGDVEQLARVFQNAVDLQYVKSTLGVLEQTARTLVEEGVILPGVGSTPKMKAKFSKPDIDGLLIRLTEGVDPCQNETGFLSLVDAARKGGGSVANLIVALASGKLTARYLSSDPQRGGLMRLLLDPQEVRDLFVHADGIKRQDFAKVFPFRPLEADKLFYSDFFERVQEVSPTNHVRYDAVTRDSFEAFQRGHITLAKLASGRARPIEVRRELEKAGISPVWEIKGRRALTFYRREDVAPFQPRS</sequence>
<accession>A0A6A1TTK5</accession>
<evidence type="ECO:0000259" key="1">
    <source>
        <dbReference type="Pfam" id="PF06527"/>
    </source>
</evidence>
<gene>
    <name evidence="2" type="ORF">F4V91_14745</name>
</gene>
<dbReference type="Pfam" id="PF06527">
    <property type="entry name" value="TniQ"/>
    <property type="match status" value="1"/>
</dbReference>
<evidence type="ECO:0000313" key="2">
    <source>
        <dbReference type="EMBL" id="KAB1087576.1"/>
    </source>
</evidence>
<name>A0A6A1TTK5_NEOGA</name>
<dbReference type="EMBL" id="VZUL01000002">
    <property type="protein sequence ID" value="KAB1087576.1"/>
    <property type="molecule type" value="Genomic_DNA"/>
</dbReference>
<comment type="caution">
    <text evidence="2">The sequence shown here is derived from an EMBL/GenBank/DDBJ whole genome shotgun (WGS) entry which is preliminary data.</text>
</comment>
<dbReference type="RefSeq" id="WP_151043535.1">
    <property type="nucleotide sequence ID" value="NZ_VZUL01000002.1"/>
</dbReference>
<dbReference type="AlphaFoldDB" id="A0A6A1TTK5"/>
<reference evidence="2 3" key="1">
    <citation type="submission" date="2019-09" db="EMBL/GenBank/DDBJ databases">
        <title>Genome sequencing of Ng87 strain.</title>
        <authorList>
            <person name="Karasev E.S."/>
            <person name="Andronov E."/>
        </authorList>
    </citation>
    <scope>NUCLEOTIDE SEQUENCE [LARGE SCALE GENOMIC DNA]</scope>
    <source>
        <strain evidence="2 3">Ng87</strain>
    </source>
</reference>